<dbReference type="Gene3D" id="3.40.1190.10">
    <property type="entry name" value="Mur-like, catalytic domain"/>
    <property type="match status" value="1"/>
</dbReference>
<organism evidence="11 12">
    <name type="scientific">Corynebacterium rouxii</name>
    <dbReference type="NCBI Taxonomy" id="2719119"/>
    <lineage>
        <taxon>Bacteria</taxon>
        <taxon>Bacillati</taxon>
        <taxon>Actinomycetota</taxon>
        <taxon>Actinomycetes</taxon>
        <taxon>Mycobacteriales</taxon>
        <taxon>Corynebacteriaceae</taxon>
        <taxon>Corynebacterium</taxon>
    </lineage>
</organism>
<reference evidence="11 12" key="1">
    <citation type="submission" date="2019-11" db="EMBL/GenBank/DDBJ databases">
        <authorList>
            <person name="Brisse S."/>
        </authorList>
    </citation>
    <scope>NUCLEOTIDE SEQUENCE [LARGE SCALE GENOMIC DNA]</scope>
    <source>
        <strain evidence="11">FRC0190</strain>
    </source>
</reference>
<dbReference type="Gene3D" id="3.90.190.20">
    <property type="entry name" value="Mur ligase, C-terminal domain"/>
    <property type="match status" value="1"/>
</dbReference>
<comment type="function">
    <text evidence="7 8">Cell wall formation. Catalyzes the addition of glutamate to the nucleotide precursor UDP-N-acetylmuramoyl-L-alanine (UMA).</text>
</comment>
<evidence type="ECO:0000256" key="6">
    <source>
        <dbReference type="ARBA" id="ARBA00022840"/>
    </source>
</evidence>
<dbReference type="HAMAP" id="MF_00639">
    <property type="entry name" value="MurD"/>
    <property type="match status" value="1"/>
</dbReference>
<dbReference type="SUPFAM" id="SSF53623">
    <property type="entry name" value="MurD-like peptide ligases, catalytic domain"/>
    <property type="match status" value="1"/>
</dbReference>
<dbReference type="SUPFAM" id="SSF53244">
    <property type="entry name" value="MurD-like peptide ligases, peptide-binding domain"/>
    <property type="match status" value="1"/>
</dbReference>
<keyword evidence="7 8" id="KW-0131">Cell cycle</keyword>
<evidence type="ECO:0000256" key="4">
    <source>
        <dbReference type="ARBA" id="ARBA00022598"/>
    </source>
</evidence>
<dbReference type="UniPathway" id="UPA00219"/>
<dbReference type="AlphaFoldDB" id="A0A6I8MHM8"/>
<dbReference type="InterPro" id="IPR036615">
    <property type="entry name" value="Mur_ligase_C_dom_sf"/>
</dbReference>
<dbReference type="GO" id="GO:0008360">
    <property type="term" value="P:regulation of cell shape"/>
    <property type="evidence" value="ECO:0007669"/>
    <property type="project" value="UniProtKB-KW"/>
</dbReference>
<comment type="subcellular location">
    <subcellularLocation>
        <location evidence="1 7 8">Cytoplasm</location>
    </subcellularLocation>
</comment>
<evidence type="ECO:0000256" key="3">
    <source>
        <dbReference type="ARBA" id="ARBA00022490"/>
    </source>
</evidence>
<evidence type="ECO:0000256" key="8">
    <source>
        <dbReference type="RuleBase" id="RU003664"/>
    </source>
</evidence>
<dbReference type="GO" id="GO:0005737">
    <property type="term" value="C:cytoplasm"/>
    <property type="evidence" value="ECO:0007669"/>
    <property type="project" value="UniProtKB-SubCell"/>
</dbReference>
<keyword evidence="7 8" id="KW-0573">Peptidoglycan synthesis</keyword>
<dbReference type="GO" id="GO:0051301">
    <property type="term" value="P:cell division"/>
    <property type="evidence" value="ECO:0007669"/>
    <property type="project" value="UniProtKB-KW"/>
</dbReference>
<dbReference type="GO" id="GO:0009252">
    <property type="term" value="P:peptidoglycan biosynthetic process"/>
    <property type="evidence" value="ECO:0007669"/>
    <property type="project" value="UniProtKB-UniRule"/>
</dbReference>
<dbReference type="PANTHER" id="PTHR43692:SF1">
    <property type="entry name" value="UDP-N-ACETYLMURAMOYLALANINE--D-GLUTAMATE LIGASE"/>
    <property type="match status" value="1"/>
</dbReference>
<dbReference type="InterPro" id="IPR004101">
    <property type="entry name" value="Mur_ligase_C"/>
</dbReference>
<dbReference type="InterPro" id="IPR013221">
    <property type="entry name" value="Mur_ligase_cen"/>
</dbReference>
<evidence type="ECO:0000256" key="2">
    <source>
        <dbReference type="ARBA" id="ARBA00004752"/>
    </source>
</evidence>
<keyword evidence="7 8" id="KW-0132">Cell division</keyword>
<dbReference type="Pfam" id="PF08245">
    <property type="entry name" value="Mur_ligase_M"/>
    <property type="match status" value="1"/>
</dbReference>
<proteinExistence type="inferred from homology"/>
<keyword evidence="6 7" id="KW-0067">ATP-binding</keyword>
<name>A0A6I8MHM8_9CORY</name>
<sequence>MSATKMTVSIEELKVLLPELAGRVLVAGAGVSGVGITQLLREMGCAVTVADSNSAQLDKLAQQTGCQVISPADVVSNGFRDYTVVVTSPGWRPDSPLLVAAQSAGLEVIGDVELVYRLDRAEVFGPKRTWMVVTGTNGKTTTTAMLAEIMQHSGARAAAVGNIGVSVADAVSTQPRIDVLVAELSSFQLHWSSTLIPDVGILLNLADDHIDWHGSFAQYAQDKAKVLAAPTAIAGLDNEHVMTEIRRIQRAEDADPIIGFTLGEPAKGMLGLRDGQLIDCAFGDNVVLRFAEGIEPAGPAGLYDALAAAAAARSMGVSAACIEEALSKFEVAGHRGQCVGRHREVVAIDNSKATNPHAADSALAGFSSVVWVAGGQLKGAEIDELIVRHAGRIKAVALLGVDRDVIEDSVRTHIPGIPVLNVSETDPRRAMDEAVAWAVSQAEAGDAIVLAPAAASLDMYTGMGQRGDMFAAAIAQYLHD</sequence>
<evidence type="ECO:0000259" key="9">
    <source>
        <dbReference type="Pfam" id="PF02875"/>
    </source>
</evidence>
<dbReference type="GO" id="GO:0008764">
    <property type="term" value="F:UDP-N-acetylmuramoylalanine-D-glutamate ligase activity"/>
    <property type="evidence" value="ECO:0007669"/>
    <property type="project" value="UniProtKB-UniRule"/>
</dbReference>
<dbReference type="EC" id="6.3.2.9" evidence="7 8"/>
<evidence type="ECO:0000313" key="11">
    <source>
        <dbReference type="EMBL" id="VZH85679.1"/>
    </source>
</evidence>
<dbReference type="KEGG" id="crf:FRC0190_01623"/>
<evidence type="ECO:0000313" key="12">
    <source>
        <dbReference type="Proteomes" id="UP000423525"/>
    </source>
</evidence>
<gene>
    <name evidence="7" type="primary">murD</name>
    <name evidence="11" type="ORF">FRC0190_01623</name>
</gene>
<keyword evidence="5 7" id="KW-0547">Nucleotide-binding</keyword>
<evidence type="ECO:0000256" key="5">
    <source>
        <dbReference type="ARBA" id="ARBA00022741"/>
    </source>
</evidence>
<evidence type="ECO:0000259" key="10">
    <source>
        <dbReference type="Pfam" id="PF08245"/>
    </source>
</evidence>
<protein>
    <recommendedName>
        <fullName evidence="7 8">UDP-N-acetylmuramoylalanine--D-glutamate ligase</fullName>
        <ecNumber evidence="7 8">6.3.2.9</ecNumber>
    </recommendedName>
    <alternativeName>
        <fullName evidence="7">D-glutamic acid-adding enzyme</fullName>
    </alternativeName>
    <alternativeName>
        <fullName evidence="7">UDP-N-acetylmuramoyl-L-alanyl-D-glutamate synthetase</fullName>
    </alternativeName>
</protein>
<dbReference type="Gene3D" id="3.40.50.720">
    <property type="entry name" value="NAD(P)-binding Rossmann-like Domain"/>
    <property type="match status" value="1"/>
</dbReference>
<keyword evidence="4 7" id="KW-0436">Ligase</keyword>
<evidence type="ECO:0000256" key="1">
    <source>
        <dbReference type="ARBA" id="ARBA00004496"/>
    </source>
</evidence>
<dbReference type="InterPro" id="IPR005762">
    <property type="entry name" value="MurD"/>
</dbReference>
<comment type="pathway">
    <text evidence="2 7 8">Cell wall biogenesis; peptidoglycan biosynthesis.</text>
</comment>
<evidence type="ECO:0000256" key="7">
    <source>
        <dbReference type="HAMAP-Rule" id="MF_00639"/>
    </source>
</evidence>
<dbReference type="Pfam" id="PF02875">
    <property type="entry name" value="Mur_ligase_C"/>
    <property type="match status" value="1"/>
</dbReference>
<feature type="domain" description="Mur ligase C-terminal" evidence="9">
    <location>
        <begin position="334"/>
        <end position="453"/>
    </location>
</feature>
<dbReference type="NCBIfam" id="TIGR01087">
    <property type="entry name" value="murD"/>
    <property type="match status" value="1"/>
</dbReference>
<feature type="binding site" evidence="7">
    <location>
        <begin position="135"/>
        <end position="141"/>
    </location>
    <ligand>
        <name>ATP</name>
        <dbReference type="ChEBI" id="CHEBI:30616"/>
    </ligand>
</feature>
<dbReference type="GO" id="GO:0071555">
    <property type="term" value="P:cell wall organization"/>
    <property type="evidence" value="ECO:0007669"/>
    <property type="project" value="UniProtKB-KW"/>
</dbReference>
<comment type="catalytic activity">
    <reaction evidence="7 8">
        <text>UDP-N-acetyl-alpha-D-muramoyl-L-alanine + D-glutamate + ATP = UDP-N-acetyl-alpha-D-muramoyl-L-alanyl-D-glutamate + ADP + phosphate + H(+)</text>
        <dbReference type="Rhea" id="RHEA:16429"/>
        <dbReference type="ChEBI" id="CHEBI:15378"/>
        <dbReference type="ChEBI" id="CHEBI:29986"/>
        <dbReference type="ChEBI" id="CHEBI:30616"/>
        <dbReference type="ChEBI" id="CHEBI:43474"/>
        <dbReference type="ChEBI" id="CHEBI:83898"/>
        <dbReference type="ChEBI" id="CHEBI:83900"/>
        <dbReference type="ChEBI" id="CHEBI:456216"/>
        <dbReference type="EC" id="6.3.2.9"/>
    </reaction>
</comment>
<dbReference type="RefSeq" id="WP_155873446.1">
    <property type="nucleotide sequence ID" value="NZ_CP168248.1"/>
</dbReference>
<dbReference type="EMBL" id="LR738855">
    <property type="protein sequence ID" value="VZH85679.1"/>
    <property type="molecule type" value="Genomic_DNA"/>
</dbReference>
<dbReference type="SUPFAM" id="SSF51984">
    <property type="entry name" value="MurCD N-terminal domain"/>
    <property type="match status" value="1"/>
</dbReference>
<keyword evidence="7 8" id="KW-0133">Cell shape</keyword>
<keyword evidence="3 7" id="KW-0963">Cytoplasm</keyword>
<feature type="domain" description="Mur ligase central" evidence="10">
    <location>
        <begin position="133"/>
        <end position="266"/>
    </location>
</feature>
<comment type="similarity">
    <text evidence="7">Belongs to the MurCDEF family.</text>
</comment>
<dbReference type="InterPro" id="IPR036565">
    <property type="entry name" value="Mur-like_cat_sf"/>
</dbReference>
<dbReference type="Pfam" id="PF21799">
    <property type="entry name" value="MurD-like_N"/>
    <property type="match status" value="1"/>
</dbReference>
<accession>A0A6I8MHM8</accession>
<dbReference type="Proteomes" id="UP000423525">
    <property type="component" value="Chromosome"/>
</dbReference>
<dbReference type="GO" id="GO:0005524">
    <property type="term" value="F:ATP binding"/>
    <property type="evidence" value="ECO:0007669"/>
    <property type="project" value="UniProtKB-UniRule"/>
</dbReference>
<dbReference type="PANTHER" id="PTHR43692">
    <property type="entry name" value="UDP-N-ACETYLMURAMOYLALANINE--D-GLUTAMATE LIGASE"/>
    <property type="match status" value="1"/>
</dbReference>
<keyword evidence="7 8" id="KW-0961">Cell wall biogenesis/degradation</keyword>